<dbReference type="EMBL" id="JAPXGP010000006">
    <property type="protein sequence ID" value="MCZ6162333.1"/>
    <property type="molecule type" value="Genomic_DNA"/>
</dbReference>
<evidence type="ECO:0000313" key="2">
    <source>
        <dbReference type="Proteomes" id="UP001075461"/>
    </source>
</evidence>
<gene>
    <name evidence="1" type="ORF">O6B92_08320</name>
</gene>
<name>A0A9Q4KMG1_9BACT</name>
<dbReference type="RefSeq" id="WP_269480570.1">
    <property type="nucleotide sequence ID" value="NZ_JAPXGH010000011.1"/>
</dbReference>
<evidence type="ECO:0000313" key="1">
    <source>
        <dbReference type="EMBL" id="MCZ6162333.1"/>
    </source>
</evidence>
<reference evidence="1" key="1">
    <citation type="submission" date="2022-12" db="EMBL/GenBank/DDBJ databases">
        <title>Species Delineation and Comparative Genomics within the Campylobacter ureolyticus Complex.</title>
        <authorList>
            <person name="Maki J."/>
            <person name="Howard M."/>
            <person name="Connelly S."/>
            <person name="Hardy D.J."/>
            <person name="Cameron A."/>
        </authorList>
    </citation>
    <scope>NUCLEOTIDE SEQUENCE</scope>
    <source>
        <strain evidence="1">URMC_786</strain>
    </source>
</reference>
<protein>
    <submittedName>
        <fullName evidence="1">Uncharacterized protein</fullName>
    </submittedName>
</protein>
<sequence>MKRYYTCEFKSDIILKESANTQGDSPNLDFIPGNAFLGMVARNYDKFKDPFYVFHSGEVKFGDGDILIESLVGGKIALKPGYKIPLCFCNLKVGEGYYNRLFLSDEDEQNLIDGQKQLKQLRYGYINEDYFLNSFNYNYSQKSAHDEKNRRSKDEAMFGYTSFDKGLKFLFSIECSDDETLKQIEKFLLGERLLGKSKTAQYGRVIIDKSNLSDKIDSFKPNGNLTYIYAKSRIALFDEFGNPTLLRSASDLGLKSGQIDFRNSHIKVGNYIPYNAKKESCEMMRYFIKKGSVITIRNLDKDEKIPEYIGSFQNEGFGAILINPKFLNVKDSSNENFDITNNNKELVKFKKAQNKNTKEPQTNLIKFLSKKEREDTQFLELVDRVEAFKSKVRGPRKSQWKSINNFAITSKNDDEMVENIEKFISSGVSKKDWDGCRKDFIREIKSLSNKKMFVRLLSASKKDIQ</sequence>
<dbReference type="Proteomes" id="UP001075461">
    <property type="component" value="Unassembled WGS sequence"/>
</dbReference>
<proteinExistence type="predicted"/>
<organism evidence="1 2">
    <name type="scientific">Campylobacter ureolyticus</name>
    <dbReference type="NCBI Taxonomy" id="827"/>
    <lineage>
        <taxon>Bacteria</taxon>
        <taxon>Pseudomonadati</taxon>
        <taxon>Campylobacterota</taxon>
        <taxon>Epsilonproteobacteria</taxon>
        <taxon>Campylobacterales</taxon>
        <taxon>Campylobacteraceae</taxon>
        <taxon>Campylobacter</taxon>
    </lineage>
</organism>
<comment type="caution">
    <text evidence="1">The sequence shown here is derived from an EMBL/GenBank/DDBJ whole genome shotgun (WGS) entry which is preliminary data.</text>
</comment>
<accession>A0A9Q4KMG1</accession>
<dbReference type="AlphaFoldDB" id="A0A9Q4KMG1"/>